<reference evidence="2" key="2">
    <citation type="journal article" date="2015" name="Fish Shellfish Immunol.">
        <title>Early steps in the European eel (Anguilla anguilla)-Vibrio vulnificus interaction in the gills: Role of the RtxA13 toxin.</title>
        <authorList>
            <person name="Callol A."/>
            <person name="Pajuelo D."/>
            <person name="Ebbesson L."/>
            <person name="Teles M."/>
            <person name="MacKenzie S."/>
            <person name="Amaro C."/>
        </authorList>
    </citation>
    <scope>NUCLEOTIDE SEQUENCE</scope>
</reference>
<organism evidence="2">
    <name type="scientific">Anguilla anguilla</name>
    <name type="common">European freshwater eel</name>
    <name type="synonym">Muraena anguilla</name>
    <dbReference type="NCBI Taxonomy" id="7936"/>
    <lineage>
        <taxon>Eukaryota</taxon>
        <taxon>Metazoa</taxon>
        <taxon>Chordata</taxon>
        <taxon>Craniata</taxon>
        <taxon>Vertebrata</taxon>
        <taxon>Euteleostomi</taxon>
        <taxon>Actinopterygii</taxon>
        <taxon>Neopterygii</taxon>
        <taxon>Teleostei</taxon>
        <taxon>Anguilliformes</taxon>
        <taxon>Anguillidae</taxon>
        <taxon>Anguilla</taxon>
    </lineage>
</organism>
<proteinExistence type="predicted"/>
<protein>
    <submittedName>
        <fullName evidence="2">Uncharacterized protein</fullName>
    </submittedName>
</protein>
<feature type="region of interest" description="Disordered" evidence="1">
    <location>
        <begin position="1"/>
        <end position="21"/>
    </location>
</feature>
<dbReference type="EMBL" id="GBXM01027678">
    <property type="protein sequence ID" value="JAH80899.1"/>
    <property type="molecule type" value="Transcribed_RNA"/>
</dbReference>
<accession>A0A0E9VS12</accession>
<reference evidence="2" key="1">
    <citation type="submission" date="2014-11" db="EMBL/GenBank/DDBJ databases">
        <authorList>
            <person name="Amaro Gonzalez C."/>
        </authorList>
    </citation>
    <scope>NUCLEOTIDE SEQUENCE</scope>
</reference>
<dbReference type="AlphaFoldDB" id="A0A0E9VS12"/>
<sequence length="21" mass="2602">MRRPRRRSEPAVMTGRSRCLW</sequence>
<evidence type="ECO:0000313" key="2">
    <source>
        <dbReference type="EMBL" id="JAH80899.1"/>
    </source>
</evidence>
<name>A0A0E9VS12_ANGAN</name>
<evidence type="ECO:0000256" key="1">
    <source>
        <dbReference type="SAM" id="MobiDB-lite"/>
    </source>
</evidence>